<dbReference type="EMBL" id="JACHIF010000017">
    <property type="protein sequence ID" value="MBB5040606.1"/>
    <property type="molecule type" value="Genomic_DNA"/>
</dbReference>
<proteinExistence type="predicted"/>
<feature type="compositionally biased region" description="Gly residues" evidence="1">
    <location>
        <begin position="237"/>
        <end position="254"/>
    </location>
</feature>
<feature type="region of interest" description="Disordered" evidence="1">
    <location>
        <begin position="111"/>
        <end position="148"/>
    </location>
</feature>
<evidence type="ECO:0000256" key="1">
    <source>
        <dbReference type="SAM" id="MobiDB-lite"/>
    </source>
</evidence>
<gene>
    <name evidence="3" type="ORF">HNQ64_004894</name>
</gene>
<feature type="compositionally biased region" description="Gly residues" evidence="1">
    <location>
        <begin position="350"/>
        <end position="359"/>
    </location>
</feature>
<sequence>MKRFLLFLLACASAQAANITWEVPAFTYSITRPANAGSTCTYQWEGTGGIVNGPSGVFSSGGPGPGTKTGNRNAVTFTTSDTVTAVRLTILVDTTNGAAPIPVFWQQARKVGETTPPKGGPYSGGNPVTPGGDPVDNDGNPAEEPPKRYKAQAAVMNSSNYPITVKEVWTSEGSIIRQKMANVPPQTWYDTGWCYYHKPFTITLTTMVDGQDTADPPVISEGEPVDETDPNEPPIGGPGTPGGPDGPPSGGGGIKIDPIAEPPQITPQPRPGEGEPNTEARHQELLAAVNRVTTAVTNAANQAKGDAAQGNSLLGSIKDAAGKTSENTGEIAENTKGIGDGEGDGEGGEGGEGGTGGSGHLALPGPGTGGTAGNVPGELSGIGGKISSIRQGAGEALTGAQALVGALGLTQQHGTAPLIWQIPVGPFGNVTLDLDSFASGWIEIVRAILVFVLSIQTAFKAVEILKGAFS</sequence>
<comment type="caution">
    <text evidence="3">The sequence shown here is derived from an EMBL/GenBank/DDBJ whole genome shotgun (WGS) entry which is preliminary data.</text>
</comment>
<organism evidence="3 4">
    <name type="scientific">Prosthecobacter dejongeii</name>
    <dbReference type="NCBI Taxonomy" id="48465"/>
    <lineage>
        <taxon>Bacteria</taxon>
        <taxon>Pseudomonadati</taxon>
        <taxon>Verrucomicrobiota</taxon>
        <taxon>Verrucomicrobiia</taxon>
        <taxon>Verrucomicrobiales</taxon>
        <taxon>Verrucomicrobiaceae</taxon>
        <taxon>Prosthecobacter</taxon>
    </lineage>
</organism>
<feature type="signal peptide" evidence="2">
    <location>
        <begin position="1"/>
        <end position="16"/>
    </location>
</feature>
<name>A0A7W7YQP9_9BACT</name>
<dbReference type="RefSeq" id="WP_184213339.1">
    <property type="nucleotide sequence ID" value="NZ_JACHIF010000017.1"/>
</dbReference>
<keyword evidence="4" id="KW-1185">Reference proteome</keyword>
<feature type="chain" id="PRO_5031424258" evidence="2">
    <location>
        <begin position="17"/>
        <end position="470"/>
    </location>
</feature>
<evidence type="ECO:0000313" key="4">
    <source>
        <dbReference type="Proteomes" id="UP000534294"/>
    </source>
</evidence>
<dbReference type="AlphaFoldDB" id="A0A7W7YQP9"/>
<accession>A0A7W7YQP9</accession>
<keyword evidence="2" id="KW-0732">Signal</keyword>
<dbReference type="Proteomes" id="UP000534294">
    <property type="component" value="Unassembled WGS sequence"/>
</dbReference>
<evidence type="ECO:0000256" key="2">
    <source>
        <dbReference type="SAM" id="SignalP"/>
    </source>
</evidence>
<feature type="compositionally biased region" description="Pro residues" evidence="1">
    <location>
        <begin position="260"/>
        <end position="270"/>
    </location>
</feature>
<feature type="region of interest" description="Disordered" evidence="1">
    <location>
        <begin position="211"/>
        <end position="278"/>
    </location>
</feature>
<evidence type="ECO:0000313" key="3">
    <source>
        <dbReference type="EMBL" id="MBB5040606.1"/>
    </source>
</evidence>
<protein>
    <submittedName>
        <fullName evidence="3">Uncharacterized protein</fullName>
    </submittedName>
</protein>
<feature type="region of interest" description="Disordered" evidence="1">
    <location>
        <begin position="321"/>
        <end position="376"/>
    </location>
</feature>
<reference evidence="3 4" key="1">
    <citation type="submission" date="2020-08" db="EMBL/GenBank/DDBJ databases">
        <title>Genomic Encyclopedia of Type Strains, Phase IV (KMG-IV): sequencing the most valuable type-strain genomes for metagenomic binning, comparative biology and taxonomic classification.</title>
        <authorList>
            <person name="Goeker M."/>
        </authorList>
    </citation>
    <scope>NUCLEOTIDE SEQUENCE [LARGE SCALE GENOMIC DNA]</scope>
    <source>
        <strain evidence="3 4">DSM 12251</strain>
    </source>
</reference>